<evidence type="ECO:0000313" key="4">
    <source>
        <dbReference type="Proteomes" id="UP001457282"/>
    </source>
</evidence>
<comment type="caution">
    <text evidence="3">The sequence shown here is derived from an EMBL/GenBank/DDBJ whole genome shotgun (WGS) entry which is preliminary data.</text>
</comment>
<feature type="region of interest" description="Disordered" evidence="1">
    <location>
        <begin position="88"/>
        <end position="110"/>
    </location>
</feature>
<protein>
    <submittedName>
        <fullName evidence="3">Uncharacterized protein</fullName>
    </submittedName>
</protein>
<feature type="signal peptide" evidence="2">
    <location>
        <begin position="1"/>
        <end position="25"/>
    </location>
</feature>
<feature type="chain" id="PRO_5043497860" evidence="2">
    <location>
        <begin position="26"/>
        <end position="110"/>
    </location>
</feature>
<name>A0AAW1Y840_RUBAR</name>
<evidence type="ECO:0000313" key="3">
    <source>
        <dbReference type="EMBL" id="KAK9945154.1"/>
    </source>
</evidence>
<proteinExistence type="predicted"/>
<evidence type="ECO:0000256" key="2">
    <source>
        <dbReference type="SAM" id="SignalP"/>
    </source>
</evidence>
<accession>A0AAW1Y840</accession>
<sequence length="110" mass="11877">MVKFLNMVLVATLVVFLMNVDSNEACRVLNKDVLQKGTVSAPHLPLIIKQIVQSTNEGTKIPSTSTLGLHYVSDGGIYISSIIRQRLEKGPVPPSGNPTTNNPAPHHPIP</sequence>
<keyword evidence="2" id="KW-0732">Signal</keyword>
<gene>
    <name evidence="3" type="ORF">M0R45_010682</name>
</gene>
<dbReference type="EMBL" id="JBEDUW010000002">
    <property type="protein sequence ID" value="KAK9945154.1"/>
    <property type="molecule type" value="Genomic_DNA"/>
</dbReference>
<dbReference type="AlphaFoldDB" id="A0AAW1Y840"/>
<keyword evidence="4" id="KW-1185">Reference proteome</keyword>
<reference evidence="3 4" key="1">
    <citation type="journal article" date="2023" name="G3 (Bethesda)">
        <title>A chromosome-length genome assembly and annotation of blackberry (Rubus argutus, cv. 'Hillquist').</title>
        <authorList>
            <person name="Bruna T."/>
            <person name="Aryal R."/>
            <person name="Dudchenko O."/>
            <person name="Sargent D.J."/>
            <person name="Mead D."/>
            <person name="Buti M."/>
            <person name="Cavallini A."/>
            <person name="Hytonen T."/>
            <person name="Andres J."/>
            <person name="Pham M."/>
            <person name="Weisz D."/>
            <person name="Mascagni F."/>
            <person name="Usai G."/>
            <person name="Natali L."/>
            <person name="Bassil N."/>
            <person name="Fernandez G.E."/>
            <person name="Lomsadze A."/>
            <person name="Armour M."/>
            <person name="Olukolu B."/>
            <person name="Poorten T."/>
            <person name="Britton C."/>
            <person name="Davik J."/>
            <person name="Ashrafi H."/>
            <person name="Aiden E.L."/>
            <person name="Borodovsky M."/>
            <person name="Worthington M."/>
        </authorList>
    </citation>
    <scope>NUCLEOTIDE SEQUENCE [LARGE SCALE GENOMIC DNA]</scope>
    <source>
        <strain evidence="3">PI 553951</strain>
    </source>
</reference>
<organism evidence="3 4">
    <name type="scientific">Rubus argutus</name>
    <name type="common">Southern blackberry</name>
    <dbReference type="NCBI Taxonomy" id="59490"/>
    <lineage>
        <taxon>Eukaryota</taxon>
        <taxon>Viridiplantae</taxon>
        <taxon>Streptophyta</taxon>
        <taxon>Embryophyta</taxon>
        <taxon>Tracheophyta</taxon>
        <taxon>Spermatophyta</taxon>
        <taxon>Magnoliopsida</taxon>
        <taxon>eudicotyledons</taxon>
        <taxon>Gunneridae</taxon>
        <taxon>Pentapetalae</taxon>
        <taxon>rosids</taxon>
        <taxon>fabids</taxon>
        <taxon>Rosales</taxon>
        <taxon>Rosaceae</taxon>
        <taxon>Rosoideae</taxon>
        <taxon>Rosoideae incertae sedis</taxon>
        <taxon>Rubus</taxon>
    </lineage>
</organism>
<dbReference type="Proteomes" id="UP001457282">
    <property type="component" value="Unassembled WGS sequence"/>
</dbReference>
<evidence type="ECO:0000256" key="1">
    <source>
        <dbReference type="SAM" id="MobiDB-lite"/>
    </source>
</evidence>